<protein>
    <submittedName>
        <fullName evidence="2">Uncharacterized protein</fullName>
    </submittedName>
</protein>
<keyword evidence="1" id="KW-1133">Transmembrane helix</keyword>
<dbReference type="AlphaFoldDB" id="A0A1S7LK86"/>
<keyword evidence="1" id="KW-0472">Membrane</keyword>
<accession>A0A1S7LK86</accession>
<gene>
    <name evidence="2" type="ORF">MAGMO_2375</name>
</gene>
<keyword evidence="1" id="KW-0812">Transmembrane</keyword>
<dbReference type="EMBL" id="LO017727">
    <property type="protein sequence ID" value="CRH06534.1"/>
    <property type="molecule type" value="Genomic_DNA"/>
</dbReference>
<name>A0A1S7LK86_MAGMO</name>
<reference evidence="2" key="1">
    <citation type="submission" date="2015-04" db="EMBL/GenBank/DDBJ databases">
        <authorList>
            <person name="Syromyatnikov M.Y."/>
            <person name="Popov V.N."/>
        </authorList>
    </citation>
    <scope>NUCLEOTIDE SEQUENCE</scope>
    <source>
        <strain evidence="2">MO-1</strain>
    </source>
</reference>
<proteinExistence type="predicted"/>
<organism evidence="2">
    <name type="scientific">Magnetococcus massalia (strain MO-1)</name>
    <dbReference type="NCBI Taxonomy" id="451514"/>
    <lineage>
        <taxon>Bacteria</taxon>
        <taxon>Pseudomonadati</taxon>
        <taxon>Pseudomonadota</taxon>
        <taxon>Magnetococcia</taxon>
        <taxon>Magnetococcales</taxon>
        <taxon>Magnetococcaceae</taxon>
        <taxon>Magnetococcus</taxon>
    </lineage>
</organism>
<evidence type="ECO:0000256" key="1">
    <source>
        <dbReference type="SAM" id="Phobius"/>
    </source>
</evidence>
<evidence type="ECO:0000313" key="2">
    <source>
        <dbReference type="EMBL" id="CRH06534.1"/>
    </source>
</evidence>
<sequence>MPEKTSMLRFPLWSRVLHNRKLLLFLSISMIVISAPLQIGAVIIAWDKHYIRVNTKSKLNKAQKFILYQNSLSLLEQGLRWDSNNPDLRFRFAHRLLLSGRYATTANLATHYFQKCLQQTARIHPQRPSWYKAWLLHSKCLEQTRAPKAKIENSVLTASRLAPFKIPMKKFLLKWGTHNWQRLSPPMKKQVWQAIQFLYSKKDYKNLVKKRIIKKELFGLLSCLTLDSDSSHIKHISRFRCGKLSTEHLNFQQQTGRLR</sequence>
<feature type="transmembrane region" description="Helical" evidence="1">
    <location>
        <begin position="21"/>
        <end position="46"/>
    </location>
</feature>